<dbReference type="PANTHER" id="PTHR30288">
    <property type="entry name" value="FLAGELLAR CAP/ASSEMBLY PROTEIN FLID"/>
    <property type="match status" value="1"/>
</dbReference>
<keyword evidence="8" id="KW-0282">Flagellum</keyword>
<dbReference type="STRING" id="1441095.AM592_13340"/>
<feature type="domain" description="Flagellar hook-associated protein 2 C-terminal" evidence="7">
    <location>
        <begin position="225"/>
        <end position="485"/>
    </location>
</feature>
<dbReference type="InterPro" id="IPR010810">
    <property type="entry name" value="Flagellin_hook_IN_motif"/>
</dbReference>
<dbReference type="Pfam" id="PF07196">
    <property type="entry name" value="Flagellin_IN"/>
    <property type="match status" value="1"/>
</dbReference>
<dbReference type="GO" id="GO:0005576">
    <property type="term" value="C:extracellular region"/>
    <property type="evidence" value="ECO:0007669"/>
    <property type="project" value="UniProtKB-SubCell"/>
</dbReference>
<dbReference type="Pfam" id="PF07195">
    <property type="entry name" value="FliD_C"/>
    <property type="match status" value="1"/>
</dbReference>
<feature type="domain" description="Flagellar hook-associated protein 2 N-terminal" evidence="6">
    <location>
        <begin position="8"/>
        <end position="104"/>
    </location>
</feature>
<keyword evidence="8" id="KW-0969">Cilium</keyword>
<comment type="subunit">
    <text evidence="2 5">Homopentamer.</text>
</comment>
<dbReference type="InterPro" id="IPR010809">
    <property type="entry name" value="FliD_C"/>
</dbReference>
<dbReference type="AlphaFoldDB" id="A0A0M4FSF1"/>
<accession>A0A0M4FSF1</accession>
<evidence type="ECO:0000256" key="3">
    <source>
        <dbReference type="ARBA" id="ARBA00023054"/>
    </source>
</evidence>
<organism evidence="8 9">
    <name type="scientific">Bacillus gobiensis</name>
    <dbReference type="NCBI Taxonomy" id="1441095"/>
    <lineage>
        <taxon>Bacteria</taxon>
        <taxon>Bacillati</taxon>
        <taxon>Bacillota</taxon>
        <taxon>Bacilli</taxon>
        <taxon>Bacillales</taxon>
        <taxon>Bacillaceae</taxon>
        <taxon>Bacillus</taxon>
    </lineage>
</organism>
<reference evidence="9" key="1">
    <citation type="submission" date="2015-08" db="EMBL/GenBank/DDBJ databases">
        <title>Genome sequencing project for genomic taxonomy and phylogenomics of Bacillus-like bacteria.</title>
        <authorList>
            <person name="Liu B."/>
            <person name="Wang J."/>
            <person name="Zhu Y."/>
            <person name="Liu G."/>
            <person name="Chen Q."/>
            <person name="Chen Z."/>
            <person name="Lan J."/>
            <person name="Che J."/>
            <person name="Ge C."/>
            <person name="Shi H."/>
            <person name="Pan Z."/>
            <person name="Liu X."/>
        </authorList>
    </citation>
    <scope>NUCLEOTIDE SEQUENCE [LARGE SCALE GENOMIC DNA]</scope>
    <source>
        <strain evidence="9">FJAT-4402</strain>
    </source>
</reference>
<comment type="function">
    <text evidence="5">Required for morphogenesis and for the elongation of the flagellar filament by facilitating polymerization of the flagellin monomers at the tip of growing filament. Forms a capping structure, which prevents flagellin subunits (transported through the central channel of the flagellum) from leaking out without polymerization at the distal end.</text>
</comment>
<evidence type="ECO:0000256" key="4">
    <source>
        <dbReference type="ARBA" id="ARBA00023143"/>
    </source>
</evidence>
<gene>
    <name evidence="8" type="primary">fliD</name>
    <name evidence="8" type="ORF">AM592_13340</name>
</gene>
<dbReference type="GO" id="GO:0071973">
    <property type="term" value="P:bacterial-type flagellum-dependent cell motility"/>
    <property type="evidence" value="ECO:0007669"/>
    <property type="project" value="TreeGrafter"/>
</dbReference>
<dbReference type="Proteomes" id="UP000067625">
    <property type="component" value="Chromosome"/>
</dbReference>
<keyword evidence="3" id="KW-0175">Coiled coil</keyword>
<dbReference type="InterPro" id="IPR040026">
    <property type="entry name" value="FliD"/>
</dbReference>
<comment type="similarity">
    <text evidence="1 5">Belongs to the FliD family.</text>
</comment>
<keyword evidence="9" id="KW-1185">Reference proteome</keyword>
<proteinExistence type="inferred from homology"/>
<protein>
    <recommendedName>
        <fullName evidence="5">Flagellar hook-associated protein 2</fullName>
        <shortName evidence="5">HAP2</shortName>
    </recommendedName>
    <alternativeName>
        <fullName evidence="5">Flagellar cap protein</fullName>
    </alternativeName>
</protein>
<dbReference type="GO" id="GO:0009421">
    <property type="term" value="C:bacterial-type flagellum filament cap"/>
    <property type="evidence" value="ECO:0007669"/>
    <property type="project" value="InterPro"/>
</dbReference>
<keyword evidence="4 5" id="KW-0975">Bacterial flagellum</keyword>
<evidence type="ECO:0000259" key="7">
    <source>
        <dbReference type="Pfam" id="PF07195"/>
    </source>
</evidence>
<sequence>MRIGGLASGMDIDSMVGELMKAQRMPLDKLNQKKQVLGWQRDQYRDINKKMADLDTYIFDKMALSNTYNKKKVTSSGESKVTARSINSTQNYSAKIQVDKLATSTTYKSGDITKFTQGDHALEFHVTDPGNSQANPDPVKINIASTDTLDDIVKKINGSELGVTAMKEKILDSSTGEYTETIAFTSVKTGKGGKIEAADDATANFMSSSLGFSLNGRELNSLQLGENAKVKVNGFDMEKTSNQFAINGMEYTLLNTTSSELTISSETDTDGIYDTIKEFVDKYNGLIDEVNQKVNESRYRDYQPLTAEQKKEMSEDEIKLWEEKAKSGLLKNDSILTSGMNGMRMDFYSGVKSDGTTQQLTEFGISTSSVYQLRGHLEIDEDQLKQKIKEDPESLQQLFVGGGRNASYEEKGIAYRLRATMDTTMKQIENKAGNTTKSNNQFSIGKSLDDVDKQVNRFEDRMKQVEDGYWRQFSAMETAIQRMNEQSAYMSQQFGSLGG</sequence>
<dbReference type="InterPro" id="IPR003481">
    <property type="entry name" value="FliD_N"/>
</dbReference>
<keyword evidence="8" id="KW-0966">Cell projection</keyword>
<dbReference type="NCBIfam" id="NF005833">
    <property type="entry name" value="PRK07737.1"/>
    <property type="match status" value="1"/>
</dbReference>
<dbReference type="GO" id="GO:0009424">
    <property type="term" value="C:bacterial-type flagellum hook"/>
    <property type="evidence" value="ECO:0007669"/>
    <property type="project" value="UniProtKB-UniRule"/>
</dbReference>
<dbReference type="PANTHER" id="PTHR30288:SF0">
    <property type="entry name" value="FLAGELLAR HOOK-ASSOCIATED PROTEIN 2"/>
    <property type="match status" value="1"/>
</dbReference>
<dbReference type="Pfam" id="PF02465">
    <property type="entry name" value="FliD_N"/>
    <property type="match status" value="1"/>
</dbReference>
<dbReference type="PATRIC" id="fig|1441095.3.peg.2923"/>
<dbReference type="OrthoDB" id="9776025at2"/>
<dbReference type="RefSeq" id="WP_053604249.1">
    <property type="nucleotide sequence ID" value="NZ_CP012600.1"/>
</dbReference>
<evidence type="ECO:0000256" key="2">
    <source>
        <dbReference type="ARBA" id="ARBA00011255"/>
    </source>
</evidence>
<comment type="subcellular location">
    <subcellularLocation>
        <location evidence="5">Secreted</location>
    </subcellularLocation>
    <subcellularLocation>
        <location evidence="5">Bacterial flagellum</location>
    </subcellularLocation>
</comment>
<name>A0A0M4FSF1_9BACI</name>
<evidence type="ECO:0000313" key="8">
    <source>
        <dbReference type="EMBL" id="ALC82459.1"/>
    </source>
</evidence>
<dbReference type="GO" id="GO:0007155">
    <property type="term" value="P:cell adhesion"/>
    <property type="evidence" value="ECO:0007669"/>
    <property type="project" value="InterPro"/>
</dbReference>
<evidence type="ECO:0000313" key="9">
    <source>
        <dbReference type="Proteomes" id="UP000067625"/>
    </source>
</evidence>
<evidence type="ECO:0000259" key="6">
    <source>
        <dbReference type="Pfam" id="PF02465"/>
    </source>
</evidence>
<keyword evidence="5" id="KW-0964">Secreted</keyword>
<evidence type="ECO:0000256" key="1">
    <source>
        <dbReference type="ARBA" id="ARBA00009764"/>
    </source>
</evidence>
<evidence type="ECO:0000256" key="5">
    <source>
        <dbReference type="RuleBase" id="RU362066"/>
    </source>
</evidence>
<dbReference type="EMBL" id="CP012600">
    <property type="protein sequence ID" value="ALC82459.1"/>
    <property type="molecule type" value="Genomic_DNA"/>
</dbReference>
<reference evidence="8 9" key="2">
    <citation type="journal article" date="2016" name="Int. J. Syst. Evol. Microbiol.">
        <title>Bacillus gobiensis sp. nov., isolated from a soil sample.</title>
        <authorList>
            <person name="Liu B."/>
            <person name="Liu G.H."/>
            <person name="Cetin S."/>
            <person name="Schumann P."/>
            <person name="Pan Z.Z."/>
            <person name="Chen Q.Q."/>
        </authorList>
    </citation>
    <scope>NUCLEOTIDE SEQUENCE [LARGE SCALE GENOMIC DNA]</scope>
    <source>
        <strain evidence="8 9">FJAT-4402</strain>
    </source>
</reference>